<name>A0A7D9EG53_PARCT</name>
<dbReference type="PANTHER" id="PTHR24198">
    <property type="entry name" value="ANKYRIN REPEAT AND PROTEIN KINASE DOMAIN-CONTAINING PROTEIN"/>
    <property type="match status" value="1"/>
</dbReference>
<proteinExistence type="predicted"/>
<keyword evidence="2" id="KW-0040">ANK repeat</keyword>
<dbReference type="Gene3D" id="1.25.40.20">
    <property type="entry name" value="Ankyrin repeat-containing domain"/>
    <property type="match status" value="2"/>
</dbReference>
<dbReference type="PROSITE" id="PS50297">
    <property type="entry name" value="ANK_REP_REGION"/>
    <property type="match status" value="3"/>
</dbReference>
<dbReference type="SUPFAM" id="SSF48403">
    <property type="entry name" value="Ankyrin repeat"/>
    <property type="match status" value="1"/>
</dbReference>
<evidence type="ECO:0000313" key="3">
    <source>
        <dbReference type="EMBL" id="CAB4008876.1"/>
    </source>
</evidence>
<dbReference type="Pfam" id="PF12796">
    <property type="entry name" value="Ank_2"/>
    <property type="match status" value="1"/>
</dbReference>
<sequence>MHAGAYSDQVECMELLEQHEGNVNAVDVDGFTPLMIAAERGHDGAIEFLLENSADVSLVNNDNNSALHLACIEGHSSCALLLLKDGDDSVINRANSQGQTALHIAAKNGIEDVVEELVTRGSDVFTEDENGFTPALACAPNPQVAHCLSVLLKAMASKANNQKAPVKKKREVSHLNFKPSYNSTI</sequence>
<dbReference type="SMART" id="SM00248">
    <property type="entry name" value="ANK"/>
    <property type="match status" value="4"/>
</dbReference>
<evidence type="ECO:0000256" key="1">
    <source>
        <dbReference type="ARBA" id="ARBA00022737"/>
    </source>
</evidence>
<keyword evidence="4" id="KW-1185">Reference proteome</keyword>
<dbReference type="AlphaFoldDB" id="A0A7D9EG53"/>
<evidence type="ECO:0000313" key="4">
    <source>
        <dbReference type="Proteomes" id="UP001152795"/>
    </source>
</evidence>
<dbReference type="OrthoDB" id="5990192at2759"/>
<dbReference type="InterPro" id="IPR036770">
    <property type="entry name" value="Ankyrin_rpt-contain_sf"/>
</dbReference>
<comment type="caution">
    <text evidence="3">The sequence shown here is derived from an EMBL/GenBank/DDBJ whole genome shotgun (WGS) entry which is preliminary data.</text>
</comment>
<keyword evidence="1" id="KW-0677">Repeat</keyword>
<dbReference type="Proteomes" id="UP001152795">
    <property type="component" value="Unassembled WGS sequence"/>
</dbReference>
<dbReference type="InterPro" id="IPR002110">
    <property type="entry name" value="Ankyrin_rpt"/>
</dbReference>
<accession>A0A7D9EG53</accession>
<evidence type="ECO:0000256" key="2">
    <source>
        <dbReference type="ARBA" id="ARBA00023043"/>
    </source>
</evidence>
<dbReference type="EMBL" id="CACRXK020006260">
    <property type="protein sequence ID" value="CAB4008876.1"/>
    <property type="molecule type" value="Genomic_DNA"/>
</dbReference>
<dbReference type="PROSITE" id="PS50088">
    <property type="entry name" value="ANK_REPEAT"/>
    <property type="match status" value="3"/>
</dbReference>
<reference evidence="3" key="1">
    <citation type="submission" date="2020-04" db="EMBL/GenBank/DDBJ databases">
        <authorList>
            <person name="Alioto T."/>
            <person name="Alioto T."/>
            <person name="Gomez Garrido J."/>
        </authorList>
    </citation>
    <scope>NUCLEOTIDE SEQUENCE</scope>
    <source>
        <strain evidence="3">A484AB</strain>
    </source>
</reference>
<organism evidence="3 4">
    <name type="scientific">Paramuricea clavata</name>
    <name type="common">Red gorgonian</name>
    <name type="synonym">Violescent sea-whip</name>
    <dbReference type="NCBI Taxonomy" id="317549"/>
    <lineage>
        <taxon>Eukaryota</taxon>
        <taxon>Metazoa</taxon>
        <taxon>Cnidaria</taxon>
        <taxon>Anthozoa</taxon>
        <taxon>Octocorallia</taxon>
        <taxon>Malacalcyonacea</taxon>
        <taxon>Plexauridae</taxon>
        <taxon>Paramuricea</taxon>
    </lineage>
</organism>
<dbReference type="PANTHER" id="PTHR24198:SF165">
    <property type="entry name" value="ANKYRIN REPEAT-CONTAINING PROTEIN-RELATED"/>
    <property type="match status" value="1"/>
</dbReference>
<gene>
    <name evidence="3" type="ORF">PACLA_8A050354</name>
</gene>
<protein>
    <submittedName>
        <fullName evidence="3">Serine threonine- phosphatase 6 regulatory ankyrin repeat subunit A</fullName>
    </submittedName>
</protein>